<name>A0A8J6TKE1_9BACT</name>
<dbReference type="Pfam" id="PF01075">
    <property type="entry name" value="Glyco_transf_9"/>
    <property type="match status" value="1"/>
</dbReference>
<reference evidence="3 4" key="1">
    <citation type="submission" date="2020-08" db="EMBL/GenBank/DDBJ databases">
        <title>Bridging the membrane lipid divide: bacteria of the FCB group superphylum have the potential to synthesize archaeal ether lipids.</title>
        <authorList>
            <person name="Villanueva L."/>
            <person name="Von Meijenfeldt F.A.B."/>
            <person name="Westbye A.B."/>
            <person name="Yadav S."/>
            <person name="Hopmans E.C."/>
            <person name="Dutilh B.E."/>
            <person name="Sinninghe Damste J.S."/>
        </authorList>
    </citation>
    <scope>NUCLEOTIDE SEQUENCE [LARGE SCALE GENOMIC DNA]</scope>
    <source>
        <strain evidence="3">NIOZ-UU30</strain>
    </source>
</reference>
<evidence type="ECO:0000313" key="3">
    <source>
        <dbReference type="EMBL" id="MBC8360189.1"/>
    </source>
</evidence>
<evidence type="ECO:0000313" key="4">
    <source>
        <dbReference type="Proteomes" id="UP000603434"/>
    </source>
</evidence>
<dbReference type="GO" id="GO:0008713">
    <property type="term" value="F:ADP-heptose-lipopolysaccharide heptosyltransferase activity"/>
    <property type="evidence" value="ECO:0007669"/>
    <property type="project" value="TreeGrafter"/>
</dbReference>
<keyword evidence="2" id="KW-0808">Transferase</keyword>
<dbReference type="AlphaFoldDB" id="A0A8J6TKE1"/>
<dbReference type="Gene3D" id="3.40.50.2000">
    <property type="entry name" value="Glycogen Phosphorylase B"/>
    <property type="match status" value="2"/>
</dbReference>
<proteinExistence type="predicted"/>
<dbReference type="GO" id="GO:0005829">
    <property type="term" value="C:cytosol"/>
    <property type="evidence" value="ECO:0007669"/>
    <property type="project" value="TreeGrafter"/>
</dbReference>
<dbReference type="SUPFAM" id="SSF53756">
    <property type="entry name" value="UDP-Glycosyltransferase/glycogen phosphorylase"/>
    <property type="match status" value="1"/>
</dbReference>
<evidence type="ECO:0000256" key="2">
    <source>
        <dbReference type="ARBA" id="ARBA00022679"/>
    </source>
</evidence>
<dbReference type="EMBL" id="JACNJH010000073">
    <property type="protein sequence ID" value="MBC8360189.1"/>
    <property type="molecule type" value="Genomic_DNA"/>
</dbReference>
<accession>A0A8J6TKE1</accession>
<evidence type="ECO:0000256" key="1">
    <source>
        <dbReference type="ARBA" id="ARBA00022676"/>
    </source>
</evidence>
<organism evidence="3 4">
    <name type="scientific">Candidatus Desulfatibia profunda</name>
    <dbReference type="NCBI Taxonomy" id="2841695"/>
    <lineage>
        <taxon>Bacteria</taxon>
        <taxon>Pseudomonadati</taxon>
        <taxon>Thermodesulfobacteriota</taxon>
        <taxon>Desulfobacteria</taxon>
        <taxon>Desulfobacterales</taxon>
        <taxon>Desulfobacterales incertae sedis</taxon>
        <taxon>Candidatus Desulfatibia</taxon>
    </lineage>
</organism>
<dbReference type="InterPro" id="IPR051199">
    <property type="entry name" value="LPS_LOS_Heptosyltrfase"/>
</dbReference>
<dbReference type="CDD" id="cd03789">
    <property type="entry name" value="GT9_LPS_heptosyltransferase"/>
    <property type="match status" value="1"/>
</dbReference>
<sequence>MNILVIRMHRFGDILQLTPMLLGLKNKYPFCSITFLTGSEMSELLADNPAVDKVISIPEREYRYWLKNSPEEYPRIFNAMYDLISRLRQKHFQIVVNRQYEWGAIIAHLIGAEKVLGGAYSPDKGYFFKDDTSKNLFDTIRNDRRLNQRNLVDWACRIVRIPHEQNRRMLFCPSSFAYRQARHLLNHDKNRSKRSMVAVQTGAAKSFRQWGVENYTHIVQWLIDEKERTVVLVGSEDEKDLGEHIEHRIGRQKAELINLIGRTSLNSLGGVLESCECLITGDTGTMHMAAAVGTPVLSLFFGTAYPWETGPYGTGHFVLYSDISCAPCIGPAFCQDGHRCKYQIKPDIVKKAFESADAFWKNNLVYWEPYNNGVKLLVTVRDEMGEQMLLPVDKASNLRLEFSRMVPRQDDMEPNDAEALIHKGDEVVCAFLKGEDEKGFLIFTEYLDLWLEAKDLLLSGYPAMGQTLSGLLEGCFYAMQNKDPVSLMDAVEYGFKPLIQQTLVKGQG</sequence>
<comment type="caution">
    <text evidence="3">The sequence shown here is derived from an EMBL/GenBank/DDBJ whole genome shotgun (WGS) entry which is preliminary data.</text>
</comment>
<dbReference type="PANTHER" id="PTHR30160">
    <property type="entry name" value="TETRAACYLDISACCHARIDE 4'-KINASE-RELATED"/>
    <property type="match status" value="1"/>
</dbReference>
<dbReference type="InterPro" id="IPR002201">
    <property type="entry name" value="Glyco_trans_9"/>
</dbReference>
<protein>
    <submittedName>
        <fullName evidence="3">Glycosyltransferase family 9 protein</fullName>
    </submittedName>
</protein>
<dbReference type="Proteomes" id="UP000603434">
    <property type="component" value="Unassembled WGS sequence"/>
</dbReference>
<dbReference type="GO" id="GO:0009244">
    <property type="term" value="P:lipopolysaccharide core region biosynthetic process"/>
    <property type="evidence" value="ECO:0007669"/>
    <property type="project" value="TreeGrafter"/>
</dbReference>
<gene>
    <name evidence="3" type="ORF">H8E23_02160</name>
</gene>
<keyword evidence="1" id="KW-0328">Glycosyltransferase</keyword>
<dbReference type="PANTHER" id="PTHR30160:SF1">
    <property type="entry name" value="LIPOPOLYSACCHARIDE 1,2-N-ACETYLGLUCOSAMINETRANSFERASE-RELATED"/>
    <property type="match status" value="1"/>
</dbReference>